<dbReference type="OrthoDB" id="184880at2759"/>
<dbReference type="SUPFAM" id="SSF53335">
    <property type="entry name" value="S-adenosyl-L-methionine-dependent methyltransferases"/>
    <property type="match status" value="1"/>
</dbReference>
<dbReference type="HOGENOM" id="CLU_093259_1_0_1"/>
<evidence type="ECO:0000259" key="1">
    <source>
        <dbReference type="Pfam" id="PF13649"/>
    </source>
</evidence>
<evidence type="ECO:0000313" key="2">
    <source>
        <dbReference type="EMBL" id="KIM77215.1"/>
    </source>
</evidence>
<dbReference type="InParanoid" id="A0A0C3EXG9"/>
<keyword evidence="3" id="KW-1185">Reference proteome</keyword>
<name>A0A0C3EXG9_PILCF</name>
<feature type="domain" description="Methyltransferase" evidence="1">
    <location>
        <begin position="56"/>
        <end position="148"/>
    </location>
</feature>
<organism evidence="2 3">
    <name type="scientific">Piloderma croceum (strain F 1598)</name>
    <dbReference type="NCBI Taxonomy" id="765440"/>
    <lineage>
        <taxon>Eukaryota</taxon>
        <taxon>Fungi</taxon>
        <taxon>Dikarya</taxon>
        <taxon>Basidiomycota</taxon>
        <taxon>Agaricomycotina</taxon>
        <taxon>Agaricomycetes</taxon>
        <taxon>Agaricomycetidae</taxon>
        <taxon>Atheliales</taxon>
        <taxon>Atheliaceae</taxon>
        <taxon>Piloderma</taxon>
    </lineage>
</organism>
<dbReference type="InterPro" id="IPR041698">
    <property type="entry name" value="Methyltransf_25"/>
</dbReference>
<proteinExistence type="predicted"/>
<dbReference type="InterPro" id="IPR029063">
    <property type="entry name" value="SAM-dependent_MTases_sf"/>
</dbReference>
<evidence type="ECO:0000313" key="3">
    <source>
        <dbReference type="Proteomes" id="UP000054166"/>
    </source>
</evidence>
<dbReference type="PANTHER" id="PTHR43591">
    <property type="entry name" value="METHYLTRANSFERASE"/>
    <property type="match status" value="1"/>
</dbReference>
<gene>
    <name evidence="2" type="ORF">PILCRDRAFT_825559</name>
</gene>
<dbReference type="EMBL" id="KN833027">
    <property type="protein sequence ID" value="KIM77215.1"/>
    <property type="molecule type" value="Genomic_DNA"/>
</dbReference>
<dbReference type="Proteomes" id="UP000054166">
    <property type="component" value="Unassembled WGS sequence"/>
</dbReference>
<dbReference type="Pfam" id="PF13649">
    <property type="entry name" value="Methyltransf_25"/>
    <property type="match status" value="1"/>
</dbReference>
<dbReference type="Gene3D" id="3.40.50.150">
    <property type="entry name" value="Vaccinia Virus protein VP39"/>
    <property type="match status" value="1"/>
</dbReference>
<dbReference type="AlphaFoldDB" id="A0A0C3EXG9"/>
<dbReference type="PANTHER" id="PTHR43591:SF50">
    <property type="entry name" value="METHYLTRANSFERASE DOMAIN-CONTAINING PROTEIN-RELATED"/>
    <property type="match status" value="1"/>
</dbReference>
<dbReference type="CDD" id="cd02440">
    <property type="entry name" value="AdoMet_MTases"/>
    <property type="match status" value="1"/>
</dbReference>
<sequence length="178" mass="20043">MSSIIQPTHTDEMQVYIMPADQGEQERLDMQHRLIVKLFDSKLSILPISLKEGDRVLECGAGTGIWMLEFAAQLPPTVQIHGIDITSGLFPTSYPDNIRFTVHSVTSLPESWTSSYNFLHQRFLIGGLTKDMWKSATMEMFRVLVKGGWIELLETAVGGTNPIPRYSYSRFVAGGRFC</sequence>
<accession>A0A0C3EXG9</accession>
<reference evidence="3" key="2">
    <citation type="submission" date="2015-01" db="EMBL/GenBank/DDBJ databases">
        <title>Evolutionary Origins and Diversification of the Mycorrhizal Mutualists.</title>
        <authorList>
            <consortium name="DOE Joint Genome Institute"/>
            <consortium name="Mycorrhizal Genomics Consortium"/>
            <person name="Kohler A."/>
            <person name="Kuo A."/>
            <person name="Nagy L.G."/>
            <person name="Floudas D."/>
            <person name="Copeland A."/>
            <person name="Barry K.W."/>
            <person name="Cichocki N."/>
            <person name="Veneault-Fourrey C."/>
            <person name="LaButti K."/>
            <person name="Lindquist E.A."/>
            <person name="Lipzen A."/>
            <person name="Lundell T."/>
            <person name="Morin E."/>
            <person name="Murat C."/>
            <person name="Riley R."/>
            <person name="Ohm R."/>
            <person name="Sun H."/>
            <person name="Tunlid A."/>
            <person name="Henrissat B."/>
            <person name="Grigoriev I.V."/>
            <person name="Hibbett D.S."/>
            <person name="Martin F."/>
        </authorList>
    </citation>
    <scope>NUCLEOTIDE SEQUENCE [LARGE SCALE GENOMIC DNA]</scope>
    <source>
        <strain evidence="3">F 1598</strain>
    </source>
</reference>
<dbReference type="STRING" id="765440.A0A0C3EXG9"/>
<reference evidence="2 3" key="1">
    <citation type="submission" date="2014-04" db="EMBL/GenBank/DDBJ databases">
        <authorList>
            <consortium name="DOE Joint Genome Institute"/>
            <person name="Kuo A."/>
            <person name="Tarkka M."/>
            <person name="Buscot F."/>
            <person name="Kohler A."/>
            <person name="Nagy L.G."/>
            <person name="Floudas D."/>
            <person name="Copeland A."/>
            <person name="Barry K.W."/>
            <person name="Cichocki N."/>
            <person name="Veneault-Fourrey C."/>
            <person name="LaButti K."/>
            <person name="Lindquist E.A."/>
            <person name="Lipzen A."/>
            <person name="Lundell T."/>
            <person name="Morin E."/>
            <person name="Murat C."/>
            <person name="Sun H."/>
            <person name="Tunlid A."/>
            <person name="Henrissat B."/>
            <person name="Grigoriev I.V."/>
            <person name="Hibbett D.S."/>
            <person name="Martin F."/>
            <person name="Nordberg H.P."/>
            <person name="Cantor M.N."/>
            <person name="Hua S.X."/>
        </authorList>
    </citation>
    <scope>NUCLEOTIDE SEQUENCE [LARGE SCALE GENOMIC DNA]</scope>
    <source>
        <strain evidence="2 3">F 1598</strain>
    </source>
</reference>
<protein>
    <recommendedName>
        <fullName evidence="1">Methyltransferase domain-containing protein</fullName>
    </recommendedName>
</protein>